<dbReference type="GO" id="GO:0005507">
    <property type="term" value="F:copper ion binding"/>
    <property type="evidence" value="ECO:0007669"/>
    <property type="project" value="InterPro"/>
</dbReference>
<organism evidence="6">
    <name type="scientific">marine sediment metagenome</name>
    <dbReference type="NCBI Taxonomy" id="412755"/>
    <lineage>
        <taxon>unclassified sequences</taxon>
        <taxon>metagenomes</taxon>
        <taxon>ecological metagenomes</taxon>
    </lineage>
</organism>
<evidence type="ECO:0000313" key="6">
    <source>
        <dbReference type="EMBL" id="KKM26610.1"/>
    </source>
</evidence>
<dbReference type="InterPro" id="IPR011707">
    <property type="entry name" value="Cu-oxidase-like_N"/>
</dbReference>
<dbReference type="PROSITE" id="PS00210">
    <property type="entry name" value="HEMOCYANIN_2"/>
    <property type="match status" value="1"/>
</dbReference>
<evidence type="ECO:0000259" key="5">
    <source>
        <dbReference type="Pfam" id="PF07732"/>
    </source>
</evidence>
<keyword evidence="2" id="KW-0560">Oxidoreductase</keyword>
<dbReference type="InterPro" id="IPR013788">
    <property type="entry name" value="Hemocyanin/hexamerin"/>
</dbReference>
<dbReference type="InterPro" id="IPR008972">
    <property type="entry name" value="Cupredoxin"/>
</dbReference>
<gene>
    <name evidence="6" type="ORF">LCGC14_1583070</name>
</gene>
<protein>
    <recommendedName>
        <fullName evidence="5">Plastocyanin-like domain-containing protein</fullName>
    </recommendedName>
</protein>
<dbReference type="Pfam" id="PF07732">
    <property type="entry name" value="Cu-oxidase_3"/>
    <property type="match status" value="1"/>
</dbReference>
<dbReference type="SUPFAM" id="SSF49503">
    <property type="entry name" value="Cupredoxins"/>
    <property type="match status" value="1"/>
</dbReference>
<dbReference type="AlphaFoldDB" id="A0A0F9LGH2"/>
<dbReference type="InterPro" id="IPR045087">
    <property type="entry name" value="Cu-oxidase_fam"/>
</dbReference>
<evidence type="ECO:0000256" key="4">
    <source>
        <dbReference type="SAM" id="MobiDB-lite"/>
    </source>
</evidence>
<feature type="domain" description="Plastocyanin-like" evidence="5">
    <location>
        <begin position="93"/>
        <end position="189"/>
    </location>
</feature>
<dbReference type="EMBL" id="LAZR01012479">
    <property type="protein sequence ID" value="KKM26610.1"/>
    <property type="molecule type" value="Genomic_DNA"/>
</dbReference>
<dbReference type="PANTHER" id="PTHR11709:SF394">
    <property type="entry name" value="FI03373P-RELATED"/>
    <property type="match status" value="1"/>
</dbReference>
<dbReference type="Gene3D" id="2.60.40.420">
    <property type="entry name" value="Cupredoxins - blue copper proteins"/>
    <property type="match status" value="1"/>
</dbReference>
<feature type="region of interest" description="Disordered" evidence="4">
    <location>
        <begin position="1"/>
        <end position="28"/>
    </location>
</feature>
<reference evidence="6" key="1">
    <citation type="journal article" date="2015" name="Nature">
        <title>Complex archaea that bridge the gap between prokaryotes and eukaryotes.</title>
        <authorList>
            <person name="Spang A."/>
            <person name="Saw J.H."/>
            <person name="Jorgensen S.L."/>
            <person name="Zaremba-Niedzwiedzka K."/>
            <person name="Martijn J."/>
            <person name="Lind A.E."/>
            <person name="van Eijk R."/>
            <person name="Schleper C."/>
            <person name="Guy L."/>
            <person name="Ettema T.J."/>
        </authorList>
    </citation>
    <scope>NUCLEOTIDE SEQUENCE</scope>
</reference>
<keyword evidence="1" id="KW-0479">Metal-binding</keyword>
<sequence length="372" mass="41192">MASNEETRKTGVLTRPQVGGAHEHETELRDPLFFRNNTPVVGSPETPGRVAPDISFEMHFFSDKKVMPDGEEVEIWGFEDVLRSKDDKTLRKPFPSSLIRVREGQIVHVKVKPGKRQHTIHLHGIESDTHNDGVGHTSFEVTGSYTYQWRAGAPFGSHGRGAGTYFYHCHVNTTLHVEMGMYGSLIVDPVEGPGTAFQGGPTYDVEAERIWAVDDIDPRWHNLPHAAGLCGGDAGLNDFRPEYFLITGVPQPLTGTITDPKVATHGKLGGEPILIRYINAGYTRQRITFEGLGDGLDVEVIASDGRGFDNRPPNFAKPFLLEKGKPPEVATAERYDYLVKPKKRGVYPVTVEFLHWIRGDVIGVVTTTITIS</sequence>
<proteinExistence type="predicted"/>
<evidence type="ECO:0000256" key="1">
    <source>
        <dbReference type="ARBA" id="ARBA00022723"/>
    </source>
</evidence>
<evidence type="ECO:0000256" key="3">
    <source>
        <dbReference type="ARBA" id="ARBA00023008"/>
    </source>
</evidence>
<accession>A0A0F9LGH2</accession>
<keyword evidence="3" id="KW-0186">Copper</keyword>
<comment type="caution">
    <text evidence="6">The sequence shown here is derived from an EMBL/GenBank/DDBJ whole genome shotgun (WGS) entry which is preliminary data.</text>
</comment>
<dbReference type="GO" id="GO:0016491">
    <property type="term" value="F:oxidoreductase activity"/>
    <property type="evidence" value="ECO:0007669"/>
    <property type="project" value="UniProtKB-KW"/>
</dbReference>
<dbReference type="PANTHER" id="PTHR11709">
    <property type="entry name" value="MULTI-COPPER OXIDASE"/>
    <property type="match status" value="1"/>
</dbReference>
<name>A0A0F9LGH2_9ZZZZ</name>
<evidence type="ECO:0000256" key="2">
    <source>
        <dbReference type="ARBA" id="ARBA00023002"/>
    </source>
</evidence>